<dbReference type="Proteomes" id="UP000325313">
    <property type="component" value="Unassembled WGS sequence"/>
</dbReference>
<accession>A0A5B0LKX6</accession>
<evidence type="ECO:0000313" key="2">
    <source>
        <dbReference type="EMBL" id="KAA1064114.1"/>
    </source>
</evidence>
<feature type="region of interest" description="Disordered" evidence="1">
    <location>
        <begin position="36"/>
        <end position="67"/>
    </location>
</feature>
<sequence>MVTTTKSHGPAYSAWEVARKKTLLIHHRAIPTFAQPNTERASYRHPEGCVNRLSDHPPSVAQHPPTP</sequence>
<evidence type="ECO:0000256" key="1">
    <source>
        <dbReference type="SAM" id="MobiDB-lite"/>
    </source>
</evidence>
<dbReference type="AlphaFoldDB" id="A0A5B0LKX6"/>
<proteinExistence type="predicted"/>
<comment type="caution">
    <text evidence="2">The sequence shown here is derived from an EMBL/GenBank/DDBJ whole genome shotgun (WGS) entry which is preliminary data.</text>
</comment>
<organism evidence="2 3">
    <name type="scientific">Puccinia graminis f. sp. tritici</name>
    <dbReference type="NCBI Taxonomy" id="56615"/>
    <lineage>
        <taxon>Eukaryota</taxon>
        <taxon>Fungi</taxon>
        <taxon>Dikarya</taxon>
        <taxon>Basidiomycota</taxon>
        <taxon>Pucciniomycotina</taxon>
        <taxon>Pucciniomycetes</taxon>
        <taxon>Pucciniales</taxon>
        <taxon>Pucciniaceae</taxon>
        <taxon>Puccinia</taxon>
    </lineage>
</organism>
<reference evidence="2 3" key="1">
    <citation type="submission" date="2019-05" db="EMBL/GenBank/DDBJ databases">
        <title>Emergence of the Ug99 lineage of the wheat stem rust pathogen through somatic hybridization.</title>
        <authorList>
            <person name="Li F."/>
            <person name="Upadhyaya N.M."/>
            <person name="Sperschneider J."/>
            <person name="Matny O."/>
            <person name="Nguyen-Phuc H."/>
            <person name="Mago R."/>
            <person name="Raley C."/>
            <person name="Miller M.E."/>
            <person name="Silverstein K.A.T."/>
            <person name="Henningsen E."/>
            <person name="Hirsch C.D."/>
            <person name="Visser B."/>
            <person name="Pretorius Z.A."/>
            <person name="Steffenson B.J."/>
            <person name="Schwessinger B."/>
            <person name="Dodds P.N."/>
            <person name="Figueroa M."/>
        </authorList>
    </citation>
    <scope>NUCLEOTIDE SEQUENCE [LARGE SCALE GENOMIC DNA]</scope>
    <source>
        <strain evidence="2 3">Ug99</strain>
    </source>
</reference>
<dbReference type="EMBL" id="VDEP01000515">
    <property type="protein sequence ID" value="KAA1064114.1"/>
    <property type="molecule type" value="Genomic_DNA"/>
</dbReference>
<protein>
    <submittedName>
        <fullName evidence="2">Uncharacterized protein</fullName>
    </submittedName>
</protein>
<gene>
    <name evidence="2" type="ORF">PGTUg99_004244</name>
</gene>
<evidence type="ECO:0000313" key="3">
    <source>
        <dbReference type="Proteomes" id="UP000325313"/>
    </source>
</evidence>
<name>A0A5B0LKX6_PUCGR</name>